<dbReference type="OrthoDB" id="2442898at2759"/>
<feature type="compositionally biased region" description="Gly residues" evidence="1">
    <location>
        <begin position="221"/>
        <end position="235"/>
    </location>
</feature>
<dbReference type="AlphaFoldDB" id="A0A9Q1KZA0"/>
<feature type="compositionally biased region" description="Basic and acidic residues" evidence="1">
    <location>
        <begin position="81"/>
        <end position="90"/>
    </location>
</feature>
<dbReference type="EMBL" id="JAKOGI010000003">
    <property type="protein sequence ID" value="KAJ8452645.1"/>
    <property type="molecule type" value="Genomic_DNA"/>
</dbReference>
<evidence type="ECO:0000313" key="2">
    <source>
        <dbReference type="EMBL" id="KAJ8452645.1"/>
    </source>
</evidence>
<proteinExistence type="predicted"/>
<feature type="region of interest" description="Disordered" evidence="1">
    <location>
        <begin position="390"/>
        <end position="413"/>
    </location>
</feature>
<organism evidence="2 3">
    <name type="scientific">Carnegiea gigantea</name>
    <dbReference type="NCBI Taxonomy" id="171969"/>
    <lineage>
        <taxon>Eukaryota</taxon>
        <taxon>Viridiplantae</taxon>
        <taxon>Streptophyta</taxon>
        <taxon>Embryophyta</taxon>
        <taxon>Tracheophyta</taxon>
        <taxon>Spermatophyta</taxon>
        <taxon>Magnoliopsida</taxon>
        <taxon>eudicotyledons</taxon>
        <taxon>Gunneridae</taxon>
        <taxon>Pentapetalae</taxon>
        <taxon>Caryophyllales</taxon>
        <taxon>Cactineae</taxon>
        <taxon>Cactaceae</taxon>
        <taxon>Cactoideae</taxon>
        <taxon>Echinocereeae</taxon>
        <taxon>Carnegiea</taxon>
    </lineage>
</organism>
<sequence length="413" mass="46195">MSGRNSHSTEDFGWRFGIAIDGSRKQDVQLAHARYESLEQHRFEHKQQVYRASRSAHFDEGGSSRPPSVPQICRSATVRESSSRASRDMAYEQMSTPAARLRAVEVELEKDRTRTKQSKVNTSWLKAAKNKMIKAFGSWVIDTNVPFTVVDSIYTNLLLETIREVGPNDISLIPNTYFDKVKIGKTGRSELESKIVDQQPQDMQSSDRDSEENLSPSSSHGGCGGGGDGGNGGANEMGASYSTRRSTDYFSDRDRDRGRGVPLEDDRRSRRSPNEQPSEPTQTYRRIRKGKEPGQPHGYPTDAMYGYAGFQEASSSFTRPGLFASSGGHDTYRGFSNNYGYNTNCPPLPYPSNEPQFVGSDLSRRHSDNPPIINQGTINYGDHHYYQPTFYSGDSNSSEQSWMDSTASSHYHQ</sequence>
<feature type="region of interest" description="Disordered" evidence="1">
    <location>
        <begin position="52"/>
        <end position="94"/>
    </location>
</feature>
<evidence type="ECO:0000256" key="1">
    <source>
        <dbReference type="SAM" id="MobiDB-lite"/>
    </source>
</evidence>
<keyword evidence="3" id="KW-1185">Reference proteome</keyword>
<comment type="caution">
    <text evidence="2">The sequence shown here is derived from an EMBL/GenBank/DDBJ whole genome shotgun (WGS) entry which is preliminary data.</text>
</comment>
<feature type="compositionally biased region" description="Basic and acidic residues" evidence="1">
    <location>
        <begin position="245"/>
        <end position="268"/>
    </location>
</feature>
<feature type="compositionally biased region" description="Polar residues" evidence="1">
    <location>
        <begin position="274"/>
        <end position="284"/>
    </location>
</feature>
<feature type="region of interest" description="Disordered" evidence="1">
    <location>
        <begin position="191"/>
        <end position="301"/>
    </location>
</feature>
<gene>
    <name evidence="2" type="ORF">Cgig2_004981</name>
</gene>
<dbReference type="Proteomes" id="UP001153076">
    <property type="component" value="Unassembled WGS sequence"/>
</dbReference>
<accession>A0A9Q1KZA0</accession>
<evidence type="ECO:0000313" key="3">
    <source>
        <dbReference type="Proteomes" id="UP001153076"/>
    </source>
</evidence>
<name>A0A9Q1KZA0_9CARY</name>
<reference evidence="2" key="1">
    <citation type="submission" date="2022-04" db="EMBL/GenBank/DDBJ databases">
        <title>Carnegiea gigantea Genome sequencing and assembly v2.</title>
        <authorList>
            <person name="Copetti D."/>
            <person name="Sanderson M.J."/>
            <person name="Burquez A."/>
            <person name="Wojciechowski M.F."/>
        </authorList>
    </citation>
    <scope>NUCLEOTIDE SEQUENCE</scope>
    <source>
        <strain evidence="2">SGP5-SGP5p</strain>
        <tissue evidence="2">Aerial part</tissue>
    </source>
</reference>
<protein>
    <submittedName>
        <fullName evidence="2">Uncharacterized protein</fullName>
    </submittedName>
</protein>